<organism evidence="1 2">
    <name type="scientific">Nephila pilipes</name>
    <name type="common">Giant wood spider</name>
    <name type="synonym">Nephila maculata</name>
    <dbReference type="NCBI Taxonomy" id="299642"/>
    <lineage>
        <taxon>Eukaryota</taxon>
        <taxon>Metazoa</taxon>
        <taxon>Ecdysozoa</taxon>
        <taxon>Arthropoda</taxon>
        <taxon>Chelicerata</taxon>
        <taxon>Arachnida</taxon>
        <taxon>Araneae</taxon>
        <taxon>Araneomorphae</taxon>
        <taxon>Entelegynae</taxon>
        <taxon>Araneoidea</taxon>
        <taxon>Nephilidae</taxon>
        <taxon>Nephila</taxon>
    </lineage>
</organism>
<name>A0A8X6PII9_NEPPI</name>
<protein>
    <submittedName>
        <fullName evidence="1">Uncharacterized protein</fullName>
    </submittedName>
</protein>
<sequence>MHVLKVSFSFNRRLGFTRGLSKSKEIVSKAIRRQTLSIRNNCPMTYGLVLFISNKIFLAIDPYIRSRVTSIRRFEFSQRAKREWMSFAHPNGLQRLRLILSPTGLPAAVSHHAIRIMM</sequence>
<gene>
    <name evidence="1" type="ORF">NPIL_648261</name>
</gene>
<evidence type="ECO:0000313" key="1">
    <source>
        <dbReference type="EMBL" id="GFT72895.1"/>
    </source>
</evidence>
<accession>A0A8X6PII9</accession>
<evidence type="ECO:0000313" key="2">
    <source>
        <dbReference type="Proteomes" id="UP000887013"/>
    </source>
</evidence>
<comment type="caution">
    <text evidence="1">The sequence shown here is derived from an EMBL/GenBank/DDBJ whole genome shotgun (WGS) entry which is preliminary data.</text>
</comment>
<proteinExistence type="predicted"/>
<dbReference type="AlphaFoldDB" id="A0A8X6PII9"/>
<reference evidence="1" key="1">
    <citation type="submission" date="2020-08" db="EMBL/GenBank/DDBJ databases">
        <title>Multicomponent nature underlies the extraordinary mechanical properties of spider dragline silk.</title>
        <authorList>
            <person name="Kono N."/>
            <person name="Nakamura H."/>
            <person name="Mori M."/>
            <person name="Yoshida Y."/>
            <person name="Ohtoshi R."/>
            <person name="Malay A.D."/>
            <person name="Moran D.A.P."/>
            <person name="Tomita M."/>
            <person name="Numata K."/>
            <person name="Arakawa K."/>
        </authorList>
    </citation>
    <scope>NUCLEOTIDE SEQUENCE</scope>
</reference>
<dbReference type="Proteomes" id="UP000887013">
    <property type="component" value="Unassembled WGS sequence"/>
</dbReference>
<dbReference type="EMBL" id="BMAW01116958">
    <property type="protein sequence ID" value="GFT72895.1"/>
    <property type="molecule type" value="Genomic_DNA"/>
</dbReference>
<keyword evidence="2" id="KW-1185">Reference proteome</keyword>